<dbReference type="Gene3D" id="3.40.390.10">
    <property type="entry name" value="Collagenase (Catalytic Domain)"/>
    <property type="match status" value="1"/>
</dbReference>
<accession>A0ABW1IN00</accession>
<dbReference type="Pfam" id="PF00413">
    <property type="entry name" value="Peptidase_M10"/>
    <property type="match status" value="1"/>
</dbReference>
<dbReference type="RefSeq" id="WP_379893770.1">
    <property type="nucleotide sequence ID" value="NZ_JBHSQV010000096.1"/>
</dbReference>
<keyword evidence="3 6" id="KW-0378">Hydrolase</keyword>
<evidence type="ECO:0000256" key="4">
    <source>
        <dbReference type="ARBA" id="ARBA00022833"/>
    </source>
</evidence>
<dbReference type="GO" id="GO:0008237">
    <property type="term" value="F:metallopeptidase activity"/>
    <property type="evidence" value="ECO:0007669"/>
    <property type="project" value="UniProtKB-KW"/>
</dbReference>
<protein>
    <submittedName>
        <fullName evidence="6">Matrixin family metalloprotease</fullName>
        <ecNumber evidence="6">3.4.24.-</ecNumber>
    </submittedName>
</protein>
<evidence type="ECO:0000256" key="1">
    <source>
        <dbReference type="ARBA" id="ARBA00022670"/>
    </source>
</evidence>
<reference evidence="7" key="1">
    <citation type="journal article" date="2019" name="Int. J. Syst. Evol. Microbiol.">
        <title>The Global Catalogue of Microorganisms (GCM) 10K type strain sequencing project: providing services to taxonomists for standard genome sequencing and annotation.</title>
        <authorList>
            <consortium name="The Broad Institute Genomics Platform"/>
            <consortium name="The Broad Institute Genome Sequencing Center for Infectious Disease"/>
            <person name="Wu L."/>
            <person name="Ma J."/>
        </authorList>
    </citation>
    <scope>NUCLEOTIDE SEQUENCE [LARGE SCALE GENOMIC DNA]</scope>
    <source>
        <strain evidence="7">CCM 8749</strain>
    </source>
</reference>
<dbReference type="InterPro" id="IPR024079">
    <property type="entry name" value="MetalloPept_cat_dom_sf"/>
</dbReference>
<keyword evidence="6" id="KW-0482">Metalloprotease</keyword>
<dbReference type="EMBL" id="JBHSQV010000096">
    <property type="protein sequence ID" value="MFC5986438.1"/>
    <property type="molecule type" value="Genomic_DNA"/>
</dbReference>
<keyword evidence="1" id="KW-0645">Protease</keyword>
<evidence type="ECO:0000256" key="3">
    <source>
        <dbReference type="ARBA" id="ARBA00022801"/>
    </source>
</evidence>
<proteinExistence type="predicted"/>
<dbReference type="InterPro" id="IPR001818">
    <property type="entry name" value="Pept_M10_metallopeptidase"/>
</dbReference>
<evidence type="ECO:0000256" key="2">
    <source>
        <dbReference type="ARBA" id="ARBA00022723"/>
    </source>
</evidence>
<dbReference type="EC" id="3.4.24.-" evidence="6"/>
<dbReference type="SUPFAM" id="SSF55486">
    <property type="entry name" value="Metalloproteases ('zincins'), catalytic domain"/>
    <property type="match status" value="1"/>
</dbReference>
<keyword evidence="4" id="KW-0862">Zinc</keyword>
<organism evidence="6 7">
    <name type="scientific">Marinicrinis lubricantis</name>
    <dbReference type="NCBI Taxonomy" id="2086470"/>
    <lineage>
        <taxon>Bacteria</taxon>
        <taxon>Bacillati</taxon>
        <taxon>Bacillota</taxon>
        <taxon>Bacilli</taxon>
        <taxon>Bacillales</taxon>
        <taxon>Paenibacillaceae</taxon>
    </lineage>
</organism>
<sequence length="171" mass="19412">MICAMYPIGRTYPVEVHYVIDIYDDSGGSYDIEDSISDWNSSQNKIELVPWDSNEISVPQMNIVVDRYPDEWWGNASWSSPVYNEVDEDAHYAWASPRINSKTVEESIDGGNPTGLRQKVVTHEIGHNLGLGHPSASTSSVDAIMHQGWNGYKTVQTHDVNWINYRYSHVH</sequence>
<feature type="domain" description="Peptidase M10 metallopeptidase" evidence="5">
    <location>
        <begin position="118"/>
        <end position="167"/>
    </location>
</feature>
<name>A0ABW1IN00_9BACL</name>
<evidence type="ECO:0000259" key="5">
    <source>
        <dbReference type="Pfam" id="PF00413"/>
    </source>
</evidence>
<evidence type="ECO:0000313" key="7">
    <source>
        <dbReference type="Proteomes" id="UP001596250"/>
    </source>
</evidence>
<keyword evidence="7" id="KW-1185">Reference proteome</keyword>
<comment type="caution">
    <text evidence="6">The sequence shown here is derived from an EMBL/GenBank/DDBJ whole genome shotgun (WGS) entry which is preliminary data.</text>
</comment>
<evidence type="ECO:0000313" key="6">
    <source>
        <dbReference type="EMBL" id="MFC5986438.1"/>
    </source>
</evidence>
<gene>
    <name evidence="6" type="ORF">ACFPXP_08340</name>
</gene>
<keyword evidence="2" id="KW-0479">Metal-binding</keyword>
<dbReference type="Proteomes" id="UP001596250">
    <property type="component" value="Unassembled WGS sequence"/>
</dbReference>